<proteinExistence type="predicted"/>
<feature type="chain" id="PRO_5035449526" description="Secreted protein" evidence="1">
    <location>
        <begin position="38"/>
        <end position="111"/>
    </location>
</feature>
<reference evidence="2" key="1">
    <citation type="journal article" date="2021" name="New Phytol.">
        <title>Evolutionary innovations through gain and loss of genes in the ectomycorrhizal Boletales.</title>
        <authorList>
            <person name="Wu G."/>
            <person name="Miyauchi S."/>
            <person name="Morin E."/>
            <person name="Kuo A."/>
            <person name="Drula E."/>
            <person name="Varga T."/>
            <person name="Kohler A."/>
            <person name="Feng B."/>
            <person name="Cao Y."/>
            <person name="Lipzen A."/>
            <person name="Daum C."/>
            <person name="Hundley H."/>
            <person name="Pangilinan J."/>
            <person name="Johnson J."/>
            <person name="Barry K."/>
            <person name="LaButti K."/>
            <person name="Ng V."/>
            <person name="Ahrendt S."/>
            <person name="Min B."/>
            <person name="Choi I.G."/>
            <person name="Park H."/>
            <person name="Plett J.M."/>
            <person name="Magnuson J."/>
            <person name="Spatafora J.W."/>
            <person name="Nagy L.G."/>
            <person name="Henrissat B."/>
            <person name="Grigoriev I.V."/>
            <person name="Yang Z.L."/>
            <person name="Xu J."/>
            <person name="Martin F.M."/>
        </authorList>
    </citation>
    <scope>NUCLEOTIDE SEQUENCE</scope>
    <source>
        <strain evidence="2">KKN 215</strain>
    </source>
</reference>
<name>A0A8K0UDQ4_9AGAR</name>
<evidence type="ECO:0000256" key="1">
    <source>
        <dbReference type="SAM" id="SignalP"/>
    </source>
</evidence>
<feature type="signal peptide" evidence="1">
    <location>
        <begin position="1"/>
        <end position="37"/>
    </location>
</feature>
<accession>A0A8K0UDQ4</accession>
<evidence type="ECO:0000313" key="2">
    <source>
        <dbReference type="EMBL" id="KAH8078425.1"/>
    </source>
</evidence>
<dbReference type="AlphaFoldDB" id="A0A8K0UDQ4"/>
<evidence type="ECO:0000313" key="3">
    <source>
        <dbReference type="Proteomes" id="UP000813824"/>
    </source>
</evidence>
<gene>
    <name evidence="2" type="ORF">BXZ70DRAFT_662907</name>
</gene>
<organism evidence="2 3">
    <name type="scientific">Cristinia sonorae</name>
    <dbReference type="NCBI Taxonomy" id="1940300"/>
    <lineage>
        <taxon>Eukaryota</taxon>
        <taxon>Fungi</taxon>
        <taxon>Dikarya</taxon>
        <taxon>Basidiomycota</taxon>
        <taxon>Agaricomycotina</taxon>
        <taxon>Agaricomycetes</taxon>
        <taxon>Agaricomycetidae</taxon>
        <taxon>Agaricales</taxon>
        <taxon>Pleurotineae</taxon>
        <taxon>Stephanosporaceae</taxon>
        <taxon>Cristinia</taxon>
    </lineage>
</organism>
<sequence length="111" mass="12760">MGASRIRFRVRNRIPSWVMGFFLAFLMFSGLPMKCLACVEPAPVRGASLSRAFISQRGLDFKPTRFLSLRSFGSRWFCVRIEPTWRHSGTLENRSTTNPASVLRVVLVHQW</sequence>
<evidence type="ECO:0008006" key="4">
    <source>
        <dbReference type="Google" id="ProtNLM"/>
    </source>
</evidence>
<dbReference type="Proteomes" id="UP000813824">
    <property type="component" value="Unassembled WGS sequence"/>
</dbReference>
<keyword evidence="1" id="KW-0732">Signal</keyword>
<dbReference type="EMBL" id="JAEVFJ010000059">
    <property type="protein sequence ID" value="KAH8078425.1"/>
    <property type="molecule type" value="Genomic_DNA"/>
</dbReference>
<keyword evidence="3" id="KW-1185">Reference proteome</keyword>
<comment type="caution">
    <text evidence="2">The sequence shown here is derived from an EMBL/GenBank/DDBJ whole genome shotgun (WGS) entry which is preliminary data.</text>
</comment>
<protein>
    <recommendedName>
        <fullName evidence="4">Secreted protein</fullName>
    </recommendedName>
</protein>